<sequence>MSNVIKSVGERTLSTESRPIEIKTISLPKKEKGAEKRQDEKENQRLETYLKEREQRLQQKEKEMEKRLRAAEEELQLAREKIKKEEQEAEEKLQVAFQQAEETGYQAGFEKGVQDGFLSYEQKINEAKEVIQTAKNDYHLYLEKAEPVILELALAIAKRIVHHELQDEDKWMQLVKEAVQEVKEQKEVAIYVAPTQYPLLKNRQQEMESILPYAKELIILPDAELTDNACFIETPYGRIDASVDSQLEELKRQLHERLKEGEKDESS</sequence>
<feature type="compositionally biased region" description="Basic and acidic residues" evidence="8">
    <location>
        <begin position="28"/>
        <end position="65"/>
    </location>
</feature>
<evidence type="ECO:0000256" key="6">
    <source>
        <dbReference type="ARBA" id="ARBA00023225"/>
    </source>
</evidence>
<feature type="domain" description="Flagellar assembly protein FliH/Type III secretion system HrpE" evidence="9">
    <location>
        <begin position="122"/>
        <end position="249"/>
    </location>
</feature>
<dbReference type="InterPro" id="IPR051472">
    <property type="entry name" value="T3SS_Stator/FliH"/>
</dbReference>
<keyword evidence="4" id="KW-1005">Bacterial flagellum biogenesis</keyword>
<dbReference type="PANTHER" id="PTHR34982">
    <property type="entry name" value="YOP PROTEINS TRANSLOCATION PROTEIN L"/>
    <property type="match status" value="1"/>
</dbReference>
<dbReference type="NCBIfam" id="TIGR03825">
    <property type="entry name" value="FliH_bacil"/>
    <property type="match status" value="1"/>
</dbReference>
<dbReference type="InterPro" id="IPR022524">
    <property type="entry name" value="FliH_Bacilli"/>
</dbReference>
<evidence type="ECO:0000313" key="11">
    <source>
        <dbReference type="Proteomes" id="UP001596143"/>
    </source>
</evidence>
<comment type="similarity">
    <text evidence="2">Belongs to the FliH family.</text>
</comment>
<comment type="caution">
    <text evidence="10">The sequence shown here is derived from an EMBL/GenBank/DDBJ whole genome shotgun (WGS) entry which is preliminary data.</text>
</comment>
<dbReference type="Pfam" id="PF02108">
    <property type="entry name" value="FliH"/>
    <property type="match status" value="1"/>
</dbReference>
<evidence type="ECO:0000256" key="1">
    <source>
        <dbReference type="ARBA" id="ARBA00003041"/>
    </source>
</evidence>
<keyword evidence="3" id="KW-0813">Transport</keyword>
<evidence type="ECO:0000256" key="5">
    <source>
        <dbReference type="ARBA" id="ARBA00022927"/>
    </source>
</evidence>
<keyword evidence="11" id="KW-1185">Reference proteome</keyword>
<evidence type="ECO:0000256" key="8">
    <source>
        <dbReference type="SAM" id="MobiDB-lite"/>
    </source>
</evidence>
<keyword evidence="10" id="KW-0966">Cell projection</keyword>
<gene>
    <name evidence="10" type="primary">fliH</name>
    <name evidence="10" type="ORF">ACFPTR_04135</name>
</gene>
<organism evidence="10 11">
    <name type="scientific">Aliibacillus thermotolerans</name>
    <dbReference type="NCBI Taxonomy" id="1834418"/>
    <lineage>
        <taxon>Bacteria</taxon>
        <taxon>Bacillati</taxon>
        <taxon>Bacillota</taxon>
        <taxon>Bacilli</taxon>
        <taxon>Bacillales</taxon>
        <taxon>Bacillaceae</taxon>
        <taxon>Aliibacillus</taxon>
    </lineage>
</organism>
<evidence type="ECO:0000259" key="9">
    <source>
        <dbReference type="Pfam" id="PF02108"/>
    </source>
</evidence>
<reference evidence="11" key="1">
    <citation type="journal article" date="2019" name="Int. J. Syst. Evol. Microbiol.">
        <title>The Global Catalogue of Microorganisms (GCM) 10K type strain sequencing project: providing services to taxonomists for standard genome sequencing and annotation.</title>
        <authorList>
            <consortium name="The Broad Institute Genomics Platform"/>
            <consortium name="The Broad Institute Genome Sequencing Center for Infectious Disease"/>
            <person name="Wu L."/>
            <person name="Ma J."/>
        </authorList>
    </citation>
    <scope>NUCLEOTIDE SEQUENCE [LARGE SCALE GENOMIC DNA]</scope>
    <source>
        <strain evidence="11">CGMCC 1.15790</strain>
    </source>
</reference>
<comment type="function">
    <text evidence="1">Needed for flagellar regrowth and assembly.</text>
</comment>
<dbReference type="PANTHER" id="PTHR34982:SF1">
    <property type="entry name" value="FLAGELLAR ASSEMBLY PROTEIN FLIH"/>
    <property type="match status" value="1"/>
</dbReference>
<evidence type="ECO:0000256" key="3">
    <source>
        <dbReference type="ARBA" id="ARBA00022448"/>
    </source>
</evidence>
<evidence type="ECO:0000313" key="10">
    <source>
        <dbReference type="EMBL" id="MFC5628082.1"/>
    </source>
</evidence>
<evidence type="ECO:0000256" key="4">
    <source>
        <dbReference type="ARBA" id="ARBA00022795"/>
    </source>
</evidence>
<name>A0ABW0U5P1_9BACI</name>
<keyword evidence="10" id="KW-0282">Flagellum</keyword>
<keyword evidence="6" id="KW-1006">Bacterial flagellum protein export</keyword>
<dbReference type="EMBL" id="JBHSPF010000018">
    <property type="protein sequence ID" value="MFC5628082.1"/>
    <property type="molecule type" value="Genomic_DNA"/>
</dbReference>
<keyword evidence="10" id="KW-0969">Cilium</keyword>
<dbReference type="Proteomes" id="UP001596143">
    <property type="component" value="Unassembled WGS sequence"/>
</dbReference>
<accession>A0ABW0U5P1</accession>
<dbReference type="RefSeq" id="WP_270898005.1">
    <property type="nucleotide sequence ID" value="NZ_JBHSPF010000018.1"/>
</dbReference>
<keyword evidence="5" id="KW-0653">Protein transport</keyword>
<evidence type="ECO:0000256" key="7">
    <source>
        <dbReference type="NCBIfam" id="TIGR03825"/>
    </source>
</evidence>
<evidence type="ECO:0000256" key="2">
    <source>
        <dbReference type="ARBA" id="ARBA00006602"/>
    </source>
</evidence>
<feature type="region of interest" description="Disordered" evidence="8">
    <location>
        <begin position="1"/>
        <end position="65"/>
    </location>
</feature>
<protein>
    <recommendedName>
        <fullName evidence="7">Flagellar assembly protein FliH</fullName>
    </recommendedName>
</protein>
<proteinExistence type="inferred from homology"/>
<dbReference type="InterPro" id="IPR018035">
    <property type="entry name" value="Flagellar_FliH/T3SS_HrpE"/>
</dbReference>